<feature type="signal peptide" evidence="1">
    <location>
        <begin position="1"/>
        <end position="18"/>
    </location>
</feature>
<accession>A0A2A9PMN4</accession>
<sequence length="185" mass="19758">MKCSAALSVLALAIAVTAAPMEENHYGNGNGHVNRGYEVQGSQYHKRELQGQDGDSGISKRGVENKAYEQGYRKQYKRAVQGKQTGYGQNYGAPYNAGDYEPSRNFNGNLNGNSRDNIGNNRDVVGNKGDTCSARGKQQVCCNGGLGCLVQLLGDHCSTSAYCCDTSSGPGTAVNLNLLNCLKLH</sequence>
<dbReference type="AlphaFoldDB" id="A0A2A9PMN4"/>
<reference evidence="2 3" key="1">
    <citation type="journal article" date="2015" name="BMC Genomics">
        <title>Gene expression during zombie ant biting behavior reflects the complexity underlying fungal parasitic behavioral manipulation.</title>
        <authorList>
            <person name="de Bekker C."/>
            <person name="Ohm R.A."/>
            <person name="Loreto R.G."/>
            <person name="Sebastian A."/>
            <person name="Albert I."/>
            <person name="Merrow M."/>
            <person name="Brachmann A."/>
            <person name="Hughes D.P."/>
        </authorList>
    </citation>
    <scope>NUCLEOTIDE SEQUENCE [LARGE SCALE GENOMIC DNA]</scope>
    <source>
        <strain evidence="2 3">SC16a</strain>
    </source>
</reference>
<dbReference type="OrthoDB" id="8115477at2759"/>
<keyword evidence="3" id="KW-1185">Reference proteome</keyword>
<reference evidence="2 3" key="2">
    <citation type="journal article" date="2017" name="Sci. Rep.">
        <title>Ant-infecting Ophiocordyceps genomes reveal a high diversity of potential behavioral manipulation genes and a possible major role for enterotoxins.</title>
        <authorList>
            <person name="de Bekker C."/>
            <person name="Ohm R.A."/>
            <person name="Evans H.C."/>
            <person name="Brachmann A."/>
            <person name="Hughes D.P."/>
        </authorList>
    </citation>
    <scope>NUCLEOTIDE SEQUENCE [LARGE SCALE GENOMIC DNA]</scope>
    <source>
        <strain evidence="2 3">SC16a</strain>
    </source>
</reference>
<evidence type="ECO:0000256" key="1">
    <source>
        <dbReference type="SAM" id="SignalP"/>
    </source>
</evidence>
<evidence type="ECO:0000313" key="3">
    <source>
        <dbReference type="Proteomes" id="UP000037136"/>
    </source>
</evidence>
<evidence type="ECO:0008006" key="4">
    <source>
        <dbReference type="Google" id="ProtNLM"/>
    </source>
</evidence>
<comment type="caution">
    <text evidence="2">The sequence shown here is derived from an EMBL/GenBank/DDBJ whole genome shotgun (WGS) entry which is preliminary data.</text>
</comment>
<feature type="chain" id="PRO_5012089291" description="Hydrophobin" evidence="1">
    <location>
        <begin position="19"/>
        <end position="185"/>
    </location>
</feature>
<keyword evidence="1" id="KW-0732">Signal</keyword>
<dbReference type="EMBL" id="LAZP02000039">
    <property type="protein sequence ID" value="PFH62157.1"/>
    <property type="molecule type" value="Genomic_DNA"/>
</dbReference>
<gene>
    <name evidence="2" type="ORF">XA68_14826</name>
</gene>
<evidence type="ECO:0000313" key="2">
    <source>
        <dbReference type="EMBL" id="PFH62157.1"/>
    </source>
</evidence>
<proteinExistence type="predicted"/>
<protein>
    <recommendedName>
        <fullName evidence="4">Hydrophobin</fullName>
    </recommendedName>
</protein>
<name>A0A2A9PMN4_OPHUN</name>
<organism evidence="2 3">
    <name type="scientific">Ophiocordyceps unilateralis</name>
    <name type="common">Zombie-ant fungus</name>
    <name type="synonym">Torrubia unilateralis</name>
    <dbReference type="NCBI Taxonomy" id="268505"/>
    <lineage>
        <taxon>Eukaryota</taxon>
        <taxon>Fungi</taxon>
        <taxon>Dikarya</taxon>
        <taxon>Ascomycota</taxon>
        <taxon>Pezizomycotina</taxon>
        <taxon>Sordariomycetes</taxon>
        <taxon>Hypocreomycetidae</taxon>
        <taxon>Hypocreales</taxon>
        <taxon>Ophiocordycipitaceae</taxon>
        <taxon>Ophiocordyceps</taxon>
    </lineage>
</organism>
<dbReference type="Proteomes" id="UP000037136">
    <property type="component" value="Unassembled WGS sequence"/>
</dbReference>